<keyword evidence="5" id="KW-0472">Membrane</keyword>
<feature type="domain" description="SD-repeat containing protein B" evidence="7">
    <location>
        <begin position="1220"/>
        <end position="1340"/>
    </location>
</feature>
<dbReference type="Gene3D" id="2.60.40.10">
    <property type="entry name" value="Immunoglobulins"/>
    <property type="match status" value="7"/>
</dbReference>
<dbReference type="NCBIfam" id="TIGR01167">
    <property type="entry name" value="LPXTG_anchor"/>
    <property type="match status" value="1"/>
</dbReference>
<evidence type="ECO:0000259" key="8">
    <source>
        <dbReference type="Pfam" id="PF17802"/>
    </source>
</evidence>
<dbReference type="SUPFAM" id="SSF49401">
    <property type="entry name" value="Bacterial adhesins"/>
    <property type="match status" value="6"/>
</dbReference>
<feature type="domain" description="Collagen binding" evidence="6">
    <location>
        <begin position="689"/>
        <end position="821"/>
    </location>
</feature>
<feature type="domain" description="Collagen binding" evidence="6">
    <location>
        <begin position="374"/>
        <end position="484"/>
    </location>
</feature>
<dbReference type="Pfam" id="PF17802">
    <property type="entry name" value="SpaA"/>
    <property type="match status" value="1"/>
</dbReference>
<evidence type="ECO:0000256" key="1">
    <source>
        <dbReference type="ARBA" id="ARBA00004613"/>
    </source>
</evidence>
<name>A0A2R5ENH3_9BACL</name>
<feature type="compositionally biased region" description="Low complexity" evidence="4">
    <location>
        <begin position="1928"/>
        <end position="1942"/>
    </location>
</feature>
<dbReference type="GO" id="GO:0005576">
    <property type="term" value="C:extracellular region"/>
    <property type="evidence" value="ECO:0007669"/>
    <property type="project" value="UniProtKB-SubCell"/>
</dbReference>
<feature type="domain" description="Collagen binding" evidence="6">
    <location>
        <begin position="853"/>
        <end position="970"/>
    </location>
</feature>
<dbReference type="PANTHER" id="PTHR23303">
    <property type="entry name" value="CARBOXYPEPTIDASE REGULATORY REGION-CONTAINING"/>
    <property type="match status" value="1"/>
</dbReference>
<dbReference type="SUPFAM" id="SSF49478">
    <property type="entry name" value="Cna protein B-type domain"/>
    <property type="match status" value="1"/>
</dbReference>
<feature type="region of interest" description="Disordered" evidence="4">
    <location>
        <begin position="1855"/>
        <end position="1943"/>
    </location>
</feature>
<comment type="subcellular location">
    <subcellularLocation>
        <location evidence="1">Secreted</location>
    </subcellularLocation>
</comment>
<dbReference type="Gene3D" id="2.60.40.740">
    <property type="match status" value="5"/>
</dbReference>
<dbReference type="EMBL" id="BDQX01000149">
    <property type="protein sequence ID" value="GBG08202.1"/>
    <property type="molecule type" value="Genomic_DNA"/>
</dbReference>
<dbReference type="PANTHER" id="PTHR23303:SF15">
    <property type="entry name" value="COLOSSIN-A"/>
    <property type="match status" value="1"/>
</dbReference>
<feature type="domain" description="SpaA-like prealbumin fold" evidence="8">
    <location>
        <begin position="1006"/>
        <end position="1092"/>
    </location>
</feature>
<feature type="domain" description="SD-repeat containing protein B" evidence="7">
    <location>
        <begin position="1471"/>
        <end position="1591"/>
    </location>
</feature>
<feature type="domain" description="SD-repeat containing protein B" evidence="7">
    <location>
        <begin position="1345"/>
        <end position="1435"/>
    </location>
</feature>
<feature type="domain" description="SD-repeat containing protein B" evidence="7">
    <location>
        <begin position="1098"/>
        <end position="1215"/>
    </location>
</feature>
<dbReference type="InterPro" id="IPR008456">
    <property type="entry name" value="Collagen-bd_dom"/>
</dbReference>
<feature type="transmembrane region" description="Helical" evidence="5">
    <location>
        <begin position="2011"/>
        <end position="2030"/>
    </location>
</feature>
<proteinExistence type="predicted"/>
<dbReference type="GO" id="GO:0005518">
    <property type="term" value="F:collagen binding"/>
    <property type="evidence" value="ECO:0007669"/>
    <property type="project" value="InterPro"/>
</dbReference>
<accession>A0A2R5ENH3</accession>
<dbReference type="Pfam" id="PF05737">
    <property type="entry name" value="Collagen_bind"/>
    <property type="match status" value="4"/>
</dbReference>
<dbReference type="SUPFAM" id="SSF117074">
    <property type="entry name" value="Hypothetical protein PA1324"/>
    <property type="match status" value="6"/>
</dbReference>
<dbReference type="InterPro" id="IPR041033">
    <property type="entry name" value="SpaA_PFL_dom_1"/>
</dbReference>
<evidence type="ECO:0000256" key="3">
    <source>
        <dbReference type="ARBA" id="ARBA00022729"/>
    </source>
</evidence>
<feature type="domain" description="SD-repeat containing protein B" evidence="7">
    <location>
        <begin position="1729"/>
        <end position="1848"/>
    </location>
</feature>
<organism evidence="9 10">
    <name type="scientific">Paenibacillus agaridevorans</name>
    <dbReference type="NCBI Taxonomy" id="171404"/>
    <lineage>
        <taxon>Bacteria</taxon>
        <taxon>Bacillati</taxon>
        <taxon>Bacillota</taxon>
        <taxon>Bacilli</taxon>
        <taxon>Bacillales</taxon>
        <taxon>Paenibacillaceae</taxon>
        <taxon>Paenibacillus</taxon>
    </lineage>
</organism>
<dbReference type="Gene3D" id="2.60.40.3440">
    <property type="match status" value="1"/>
</dbReference>
<evidence type="ECO:0000256" key="4">
    <source>
        <dbReference type="SAM" id="MobiDB-lite"/>
    </source>
</evidence>
<evidence type="ECO:0000259" key="7">
    <source>
        <dbReference type="Pfam" id="PF17210"/>
    </source>
</evidence>
<comment type="caution">
    <text evidence="9">The sequence shown here is derived from an EMBL/GenBank/DDBJ whole genome shotgun (WGS) entry which is preliminary data.</text>
</comment>
<keyword evidence="5" id="KW-0812">Transmembrane</keyword>
<keyword evidence="2" id="KW-0964">Secreted</keyword>
<reference evidence="9 10" key="1">
    <citation type="submission" date="2017-08" db="EMBL/GenBank/DDBJ databases">
        <title>Substantial Increase in Enzyme Production by Combined Drug-Resistance Mutations in Paenibacillus agaridevorans.</title>
        <authorList>
            <person name="Tanaka Y."/>
            <person name="Funane K."/>
            <person name="Hosaka T."/>
            <person name="Shiwa Y."/>
            <person name="Fujita N."/>
            <person name="Miyazaki T."/>
            <person name="Yoshikawa H."/>
            <person name="Murakami K."/>
            <person name="Kasahara K."/>
            <person name="Inaoka T."/>
            <person name="Hiraga Y."/>
            <person name="Ochi K."/>
        </authorList>
    </citation>
    <scope>NUCLEOTIDE SEQUENCE [LARGE SCALE GENOMIC DNA]</scope>
    <source>
        <strain evidence="9 10">T-3040</strain>
    </source>
</reference>
<evidence type="ECO:0000313" key="10">
    <source>
        <dbReference type="Proteomes" id="UP000245202"/>
    </source>
</evidence>
<keyword evidence="5" id="KW-1133">Transmembrane helix</keyword>
<dbReference type="InterPro" id="IPR008966">
    <property type="entry name" value="Adhesion_dom_sf"/>
</dbReference>
<evidence type="ECO:0000256" key="2">
    <source>
        <dbReference type="ARBA" id="ARBA00022525"/>
    </source>
</evidence>
<dbReference type="Pfam" id="PF17210">
    <property type="entry name" value="SdrD_B"/>
    <property type="match status" value="6"/>
</dbReference>
<evidence type="ECO:0008006" key="11">
    <source>
        <dbReference type="Google" id="ProtNLM"/>
    </source>
</evidence>
<feature type="region of interest" description="Disordered" evidence="4">
    <location>
        <begin position="275"/>
        <end position="294"/>
    </location>
</feature>
<keyword evidence="10" id="KW-1185">Reference proteome</keyword>
<dbReference type="Pfam" id="PF17963">
    <property type="entry name" value="Big_9"/>
    <property type="match status" value="1"/>
</dbReference>
<gene>
    <name evidence="9" type="ORF">PAT3040_02772</name>
</gene>
<keyword evidence="3" id="KW-0732">Signal</keyword>
<feature type="region of interest" description="Disordered" evidence="4">
    <location>
        <begin position="670"/>
        <end position="697"/>
    </location>
</feature>
<feature type="domain" description="SD-repeat containing protein B" evidence="7">
    <location>
        <begin position="1597"/>
        <end position="1723"/>
    </location>
</feature>
<evidence type="ECO:0000313" key="9">
    <source>
        <dbReference type="EMBL" id="GBG08202.1"/>
    </source>
</evidence>
<protein>
    <recommendedName>
        <fullName evidence="11">Gram-positive cocci surface proteins LPxTG domain-containing protein</fullName>
    </recommendedName>
</protein>
<evidence type="ECO:0000259" key="6">
    <source>
        <dbReference type="Pfam" id="PF05737"/>
    </source>
</evidence>
<feature type="compositionally biased region" description="Low complexity" evidence="4">
    <location>
        <begin position="1884"/>
        <end position="1900"/>
    </location>
</feature>
<dbReference type="Proteomes" id="UP000245202">
    <property type="component" value="Unassembled WGS sequence"/>
</dbReference>
<dbReference type="InterPro" id="IPR013783">
    <property type="entry name" value="Ig-like_fold"/>
</dbReference>
<dbReference type="InterPro" id="IPR033764">
    <property type="entry name" value="Sdr_B"/>
</dbReference>
<sequence>MLALMLLLQTVQWGGFLQYSEAAPVAVPDTVIKQTLLLQGDNFSNDALLACFSTATPDVDCASLLTAISYGAAAPSYTGDFEASLGATNYPFTLAYDWEIDDNVAENGGTYTFNLPAQLKLEDDILDVPLGAAGTFSVSKASKTITITFVPQGGAPESRQKKGGMQINAWLEETTVIENREVVVQIPVNASSTVTVKIPVDLGNPTPSISKEMKSVDRTLNTSEVNWSIDVNKTLGEVGHVIVEDTLPADLELDTTSVVVVPLIVSMNNTVTEGAALTEGPSPGPGPGPDYSLSSNAATNKFTIDFGPTDPINPAPAYRIYFKTKVKSDAVLPAPPAAPKTLTNYVKLFDGAIEKKSASADVSVQRGPVIKKEAGGYDSDDNHIAIWTLYFNFGQLELTDPVLTDVLPAGHEFVPGSMVVETINVAANGSAGTVISSINAGAASGNYAITHTPSGSATVKDSFALKLIGPVDKAYRIVYKTKAKAIAPVIKNESKTNSLTTNDPTVTSQSASVSYVQRVIDKSGLISDYNSKVMDWTIMLNKNEYRFEENGLDKVKLVDTFNNMGLKLIPGTLSIKRKGSATPLVEGSANDYVLTSTTNGAGLETGFEIVFNDNYLFNTEHTITYQTNFDYEWFASNNAWNKDNYTFRNTGVFSWGQIVDKTTGVQLTGYGKGSQSDGHTIIPNDNTRHNGNKSGTYDATNKKTTWNVLFNYHNETVTGASGVSGAVVTDTLQADQALVAGSVKIRPQTLAADGSLTPGALLVEGTHYTVNNALNGTDPDVVTITFSGPITGPHLITFETSLTGKLVPKTINNTATFTSGNPLFRATLTASVSPSYGNEFIVKEFKQTPDSMRLAEWTVWINRSLSYLNEIVIEDTPDQYQTLVKDSFVLYKALPNRANPSADSHFTLTPVATSDYNIEFLDVTPTPTGHLKFKLTINNSANKEAAYKLEYKSTLATGVGSNTTNQYKMSGWGSSVTSQPTEHTFSVNKNSASGFTFPSDASYRGSVKVVKQADDRNSVKLEGAVFKIKPKYGVDDIPTATTDEHGVVIFNNLPFDVYELIEVTAPNGYKLDTTPKDIVINSTTEHLITINNVVNTGRIGNYVWLDRNRDGLQDADETGINGITVKLYKNGETTALATTTTTNNGSTQPGYYLFDNLAPGDYVVEFVWPDDYSLTKNVPGDAANDSNPLDGDNKTAVITINRNNGFEDLTIDLGLVAKGEIGNYVWLDWDRDGLQDADEKGINGIEVILFKETGGTRTEVARTTTANNPTDNKPGYYLFEHLTRGDYYVQFVVPTSYDKTTEKVGNNEEIDSNVTDTTGLTNKIVIGPAKWKDHTIDLGLQAKGKIGDFVWFDKNDNGSQDAGEPGIENIIVELYKKTGAVETLVDSVRTDADGKYLFDHLVEGNYYVKFETPSIYDLAKMEENGVTSEKDSNLIVKDAGPDKGKTVNAIPIGPAGWVDMTIDLGFTGKGALGNYVWHDRNRNGIQDEDPMHGINGVTVNLYRNTVGGTPYKTDVTKTEGGKPGYYGFKELPQGNYYVEFVFPDEYEKTKAETDDNAVDGSNQTNASNITNAIEISETAPFGWVNPHIDLGLVAQGTIGNYVWFDVNRNGIQDATEQGLNDVTLRLYRGSTAGPVYAETKTVNGPDGKPGYYLFDNLASGDYFVQLVLDDNHEVTLAEQGSGAGADELDSNAVDALNTTVAITIGELAPMAPKGWHDHTIDFGIVRKGAIGNYVWHDWNYNGKQDEEDQYGMNGVTVKLYDSSKTLLATTFTADKDGKPGYYLFDHLVAGDYYVKFETPPFYISTRQGADGVSAAEDSNPTLSGFTETIAIGPVGPAVWQDMTIDQGYYYVPPVFPTPTPSPSPSTDPEETEEPGITPTPTPSPGTGTPTPTPTPGTGTPTPAPTPTPTTVTEKTPEDTPIDVEVDVPKGGTTATGTPPKNGSVTITPDGKVTYTPNKGYTGKDRFSVIIKDADGNEEEFWFDIDVEEPPRGGLEGTPNVNTLPKTGQESYLMLYLIGAAFVAIGIYLRFRNNRKTS</sequence>
<dbReference type="InterPro" id="IPR051417">
    <property type="entry name" value="SDr/BOS_complex"/>
</dbReference>
<feature type="compositionally biased region" description="Pro residues" evidence="4">
    <location>
        <begin position="1855"/>
        <end position="1865"/>
    </location>
</feature>
<feature type="domain" description="Collagen binding" evidence="6">
    <location>
        <begin position="216"/>
        <end position="328"/>
    </location>
</feature>
<evidence type="ECO:0000256" key="5">
    <source>
        <dbReference type="SAM" id="Phobius"/>
    </source>
</evidence>